<organism evidence="1 2">
    <name type="scientific">Tagetes erecta</name>
    <name type="common">African marigold</name>
    <dbReference type="NCBI Taxonomy" id="13708"/>
    <lineage>
        <taxon>Eukaryota</taxon>
        <taxon>Viridiplantae</taxon>
        <taxon>Streptophyta</taxon>
        <taxon>Embryophyta</taxon>
        <taxon>Tracheophyta</taxon>
        <taxon>Spermatophyta</taxon>
        <taxon>Magnoliopsida</taxon>
        <taxon>eudicotyledons</taxon>
        <taxon>Gunneridae</taxon>
        <taxon>Pentapetalae</taxon>
        <taxon>asterids</taxon>
        <taxon>campanulids</taxon>
        <taxon>Asterales</taxon>
        <taxon>Asteraceae</taxon>
        <taxon>Asteroideae</taxon>
        <taxon>Heliantheae alliance</taxon>
        <taxon>Tageteae</taxon>
        <taxon>Tagetes</taxon>
    </lineage>
</organism>
<gene>
    <name evidence="1" type="ORF">QVD17_21116</name>
</gene>
<evidence type="ECO:0000313" key="2">
    <source>
        <dbReference type="Proteomes" id="UP001229421"/>
    </source>
</evidence>
<sequence length="138" mass="15292">MGANMRLCKNWKPVIEAFQARLSKWGARTLSIGVIRPKQNGGLGVGSLNAANLALLAKRSHIYMNLTEKHNTGFNLQPDNPLTKYLTTLKALINVQPSNASTNLDKSHPEFLSTTRLNNNQTTKTKHFSSCFNSNQNP</sequence>
<proteinExistence type="predicted"/>
<protein>
    <submittedName>
        <fullName evidence="1">Uncharacterized protein</fullName>
    </submittedName>
</protein>
<dbReference type="EMBL" id="JAUHHV010000005">
    <property type="protein sequence ID" value="KAK1425758.1"/>
    <property type="molecule type" value="Genomic_DNA"/>
</dbReference>
<keyword evidence="2" id="KW-1185">Reference proteome</keyword>
<evidence type="ECO:0000313" key="1">
    <source>
        <dbReference type="EMBL" id="KAK1425758.1"/>
    </source>
</evidence>
<reference evidence="1" key="1">
    <citation type="journal article" date="2023" name="bioRxiv">
        <title>Improved chromosome-level genome assembly for marigold (Tagetes erecta).</title>
        <authorList>
            <person name="Jiang F."/>
            <person name="Yuan L."/>
            <person name="Wang S."/>
            <person name="Wang H."/>
            <person name="Xu D."/>
            <person name="Wang A."/>
            <person name="Fan W."/>
        </authorList>
    </citation>
    <scope>NUCLEOTIDE SEQUENCE</scope>
    <source>
        <strain evidence="1">WSJ</strain>
        <tissue evidence="1">Leaf</tissue>
    </source>
</reference>
<accession>A0AAD8KMY0</accession>
<comment type="caution">
    <text evidence="1">The sequence shown here is derived from an EMBL/GenBank/DDBJ whole genome shotgun (WGS) entry which is preliminary data.</text>
</comment>
<dbReference type="Proteomes" id="UP001229421">
    <property type="component" value="Unassembled WGS sequence"/>
</dbReference>
<name>A0AAD8KMY0_TARER</name>
<dbReference type="AlphaFoldDB" id="A0AAD8KMY0"/>